<keyword evidence="3" id="KW-0472">Membrane</keyword>
<evidence type="ECO:0000259" key="4">
    <source>
        <dbReference type="Pfam" id="PF10181"/>
    </source>
</evidence>
<comment type="pathway">
    <text evidence="1">Glycolipid biosynthesis; glycosylphosphatidylinositol-anchor biosynthesis.</text>
</comment>
<name>A0A1E4SK49_9ASCO</name>
<protein>
    <recommendedName>
        <fullName evidence="4">Phosphatidylinositol N-acetylglucosaminyltransferase subunit H conserved domain-containing protein</fullName>
    </recommendedName>
</protein>
<feature type="transmembrane region" description="Helical" evidence="3">
    <location>
        <begin position="78"/>
        <end position="96"/>
    </location>
</feature>
<dbReference type="EMBL" id="KV453911">
    <property type="protein sequence ID" value="ODV79874.1"/>
    <property type="molecule type" value="Genomic_DNA"/>
</dbReference>
<dbReference type="OrthoDB" id="6256716at2759"/>
<keyword evidence="3" id="KW-0812">Transmembrane</keyword>
<dbReference type="PANTHER" id="PTHR15231">
    <property type="entry name" value="PHOSPHATIDYLINOSITOL N-ACETYLGLUCOSAMINYLTRANSFERASE SUBUNIT H"/>
    <property type="match status" value="1"/>
</dbReference>
<dbReference type="UniPathway" id="UPA00196"/>
<evidence type="ECO:0000256" key="3">
    <source>
        <dbReference type="SAM" id="Phobius"/>
    </source>
</evidence>
<dbReference type="Pfam" id="PF10181">
    <property type="entry name" value="PIG-H"/>
    <property type="match status" value="1"/>
</dbReference>
<keyword evidence="6" id="KW-1185">Reference proteome</keyword>
<evidence type="ECO:0000256" key="1">
    <source>
        <dbReference type="ARBA" id="ARBA00004687"/>
    </source>
</evidence>
<dbReference type="InterPro" id="IPR019328">
    <property type="entry name" value="PIGH-H_dom"/>
</dbReference>
<dbReference type="InterPro" id="IPR044215">
    <property type="entry name" value="PIG-H"/>
</dbReference>
<dbReference type="PANTHER" id="PTHR15231:SF1">
    <property type="entry name" value="PHOSPHATIDYLINOSITOL N-ACETYLGLUCOSAMINYLTRANSFERASE SUBUNIT H"/>
    <property type="match status" value="1"/>
</dbReference>
<dbReference type="Proteomes" id="UP000094285">
    <property type="component" value="Unassembled WGS sequence"/>
</dbReference>
<comment type="similarity">
    <text evidence="2">Belongs to the PIGH family.</text>
</comment>
<dbReference type="STRING" id="984487.A0A1E4SK49"/>
<dbReference type="GeneID" id="30980880"/>
<organism evidence="5 6">
    <name type="scientific">Suhomyces tanzawaensis NRRL Y-17324</name>
    <dbReference type="NCBI Taxonomy" id="984487"/>
    <lineage>
        <taxon>Eukaryota</taxon>
        <taxon>Fungi</taxon>
        <taxon>Dikarya</taxon>
        <taxon>Ascomycota</taxon>
        <taxon>Saccharomycotina</taxon>
        <taxon>Pichiomycetes</taxon>
        <taxon>Debaryomycetaceae</taxon>
        <taxon>Suhomyces</taxon>
    </lineage>
</organism>
<dbReference type="AlphaFoldDB" id="A0A1E4SK49"/>
<evidence type="ECO:0000313" key="6">
    <source>
        <dbReference type="Proteomes" id="UP000094285"/>
    </source>
</evidence>
<dbReference type="GO" id="GO:0000506">
    <property type="term" value="C:glycosylphosphatidylinositol-N-acetylglucosaminyltransferase (GPI-GnT) complex"/>
    <property type="evidence" value="ECO:0007669"/>
    <property type="project" value="InterPro"/>
</dbReference>
<keyword evidence="3" id="KW-1133">Transmembrane helix</keyword>
<dbReference type="GO" id="GO:0006506">
    <property type="term" value="P:GPI anchor biosynthetic process"/>
    <property type="evidence" value="ECO:0007669"/>
    <property type="project" value="UniProtKB-UniPathway"/>
</dbReference>
<gene>
    <name evidence="5" type="ORF">CANTADRAFT_218129</name>
</gene>
<evidence type="ECO:0000313" key="5">
    <source>
        <dbReference type="EMBL" id="ODV79874.1"/>
    </source>
</evidence>
<reference evidence="6" key="1">
    <citation type="submission" date="2016-05" db="EMBL/GenBank/DDBJ databases">
        <title>Comparative genomics of biotechnologically important yeasts.</title>
        <authorList>
            <consortium name="DOE Joint Genome Institute"/>
            <person name="Riley R."/>
            <person name="Haridas S."/>
            <person name="Wolfe K.H."/>
            <person name="Lopes M.R."/>
            <person name="Hittinger C.T."/>
            <person name="Goker M."/>
            <person name="Salamov A."/>
            <person name="Wisecaver J."/>
            <person name="Long T.M."/>
            <person name="Aerts A.L."/>
            <person name="Barry K."/>
            <person name="Choi C."/>
            <person name="Clum A."/>
            <person name="Coughlan A.Y."/>
            <person name="Deshpande S."/>
            <person name="Douglass A.P."/>
            <person name="Hanson S.J."/>
            <person name="Klenk H.-P."/>
            <person name="Labutti K."/>
            <person name="Lapidus A."/>
            <person name="Lindquist E."/>
            <person name="Lipzen A."/>
            <person name="Meier-Kolthoff J.P."/>
            <person name="Ohm R.A."/>
            <person name="Otillar R.P."/>
            <person name="Pangilinan J."/>
            <person name="Peng Y."/>
            <person name="Rokas A."/>
            <person name="Rosa C.A."/>
            <person name="Scheuner C."/>
            <person name="Sibirny A.A."/>
            <person name="Slot J.C."/>
            <person name="Stielow J.B."/>
            <person name="Sun H."/>
            <person name="Kurtzman C.P."/>
            <person name="Blackwell M."/>
            <person name="Grigoriev I.V."/>
            <person name="Jeffries T.W."/>
        </authorList>
    </citation>
    <scope>NUCLEOTIDE SEQUENCE [LARGE SCALE GENOMIC DNA]</scope>
    <source>
        <strain evidence="6">NRRL Y-17324</strain>
    </source>
</reference>
<sequence length="216" mass="25024">MSSPKNYALEITPHVDDSTVHHSNLIKFTVKNHTDFWARLTPPYLVLAVSYLIWQCWRTQRVWDGQWWASGALFSESPTHYIGPLVVVIVGILVVMRQTPEDSVIVMKDIGVQLVSKKSWRFQNNVEVFVPLKDIIDLVIHEAFHNYGQVIFYLCVLTKPSQTDSTKSENIIKVVFPEFLPRKDILLQVWKLSRGLLFGETKRYFRRVPGQGLKEI</sequence>
<feature type="domain" description="Phosphatidylinositol N-acetylglucosaminyltransferase subunit H conserved" evidence="4">
    <location>
        <begin position="103"/>
        <end position="177"/>
    </location>
</feature>
<dbReference type="RefSeq" id="XP_020064996.1">
    <property type="nucleotide sequence ID" value="XM_020206743.1"/>
</dbReference>
<proteinExistence type="inferred from homology"/>
<evidence type="ECO:0000256" key="2">
    <source>
        <dbReference type="ARBA" id="ARBA00009610"/>
    </source>
</evidence>
<accession>A0A1E4SK49</accession>
<feature type="transmembrane region" description="Helical" evidence="3">
    <location>
        <begin position="36"/>
        <end position="54"/>
    </location>
</feature>